<dbReference type="Proteomes" id="UP000823485">
    <property type="component" value="Unassembled WGS sequence"/>
</dbReference>
<name>A0ABS2RAY4_9BACI</name>
<gene>
    <name evidence="2" type="ORF">JOC94_003783</name>
</gene>
<sequence length="92" mass="10920">MEYQYPCSHHWTTEEIIAVIHFFQAVEKAYETGIPRDEFMAQYRRFKQIVPGKAEEKKVTKEFEEVSGYSAYQVFQKAKQAEDNKTIIIKHT</sequence>
<dbReference type="InterPro" id="IPR023324">
    <property type="entry name" value="BH2638-like_sf"/>
</dbReference>
<dbReference type="SUPFAM" id="SSF158504">
    <property type="entry name" value="BH2638-like"/>
    <property type="match status" value="1"/>
</dbReference>
<dbReference type="EMBL" id="JAFBFH010000032">
    <property type="protein sequence ID" value="MBM7716759.1"/>
    <property type="molecule type" value="Genomic_DNA"/>
</dbReference>
<evidence type="ECO:0000313" key="2">
    <source>
        <dbReference type="EMBL" id="MBM7716759.1"/>
    </source>
</evidence>
<dbReference type="Pfam" id="PF05256">
    <property type="entry name" value="UPF0223"/>
    <property type="match status" value="1"/>
</dbReference>
<organism evidence="2 3">
    <name type="scientific">Siminovitchia thermophila</name>
    <dbReference type="NCBI Taxonomy" id="1245522"/>
    <lineage>
        <taxon>Bacteria</taxon>
        <taxon>Bacillati</taxon>
        <taxon>Bacillota</taxon>
        <taxon>Bacilli</taxon>
        <taxon>Bacillales</taxon>
        <taxon>Bacillaceae</taxon>
        <taxon>Siminovitchia</taxon>
    </lineage>
</organism>
<evidence type="ECO:0000256" key="1">
    <source>
        <dbReference type="HAMAP-Rule" id="MF_01041"/>
    </source>
</evidence>
<proteinExistence type="inferred from homology"/>
<dbReference type="Gene3D" id="1.10.220.80">
    <property type="entry name" value="BH2638-like"/>
    <property type="match status" value="1"/>
</dbReference>
<evidence type="ECO:0000313" key="3">
    <source>
        <dbReference type="Proteomes" id="UP000823485"/>
    </source>
</evidence>
<dbReference type="RefSeq" id="WP_077111254.1">
    <property type="nucleotide sequence ID" value="NZ_JAFBFH010000032.1"/>
</dbReference>
<accession>A0ABS2RAY4</accession>
<comment type="caution">
    <text evidence="2">The sequence shown here is derived from an EMBL/GenBank/DDBJ whole genome shotgun (WGS) entry which is preliminary data.</text>
</comment>
<dbReference type="HAMAP" id="MF_01041">
    <property type="entry name" value="UPF0223"/>
    <property type="match status" value="1"/>
</dbReference>
<dbReference type="NCBIfam" id="NF003353">
    <property type="entry name" value="PRK04387.1"/>
    <property type="match status" value="1"/>
</dbReference>
<comment type="similarity">
    <text evidence="1">Belongs to the UPF0223 family.</text>
</comment>
<keyword evidence="3" id="KW-1185">Reference proteome</keyword>
<dbReference type="PIRSF" id="PIRSF037260">
    <property type="entry name" value="UPF0223"/>
    <property type="match status" value="1"/>
</dbReference>
<protein>
    <recommendedName>
        <fullName evidence="1">UPF0223 protein JOC94_003783</fullName>
    </recommendedName>
</protein>
<reference evidence="2 3" key="1">
    <citation type="submission" date="2021-01" db="EMBL/GenBank/DDBJ databases">
        <title>Genomic Encyclopedia of Type Strains, Phase IV (KMG-IV): sequencing the most valuable type-strain genomes for metagenomic binning, comparative biology and taxonomic classification.</title>
        <authorList>
            <person name="Goeker M."/>
        </authorList>
    </citation>
    <scope>NUCLEOTIDE SEQUENCE [LARGE SCALE GENOMIC DNA]</scope>
    <source>
        <strain evidence="2 3">DSM 105453</strain>
    </source>
</reference>
<dbReference type="InterPro" id="IPR007920">
    <property type="entry name" value="UPF0223"/>
</dbReference>